<evidence type="ECO:0000313" key="2">
    <source>
        <dbReference type="Proteomes" id="UP000281431"/>
    </source>
</evidence>
<dbReference type="EMBL" id="REFZ01000014">
    <property type="protein sequence ID" value="RQG98570.1"/>
    <property type="molecule type" value="Genomic_DNA"/>
</dbReference>
<name>A0A3N6MME2_NATCH</name>
<comment type="caution">
    <text evidence="1">The sequence shown here is derived from an EMBL/GenBank/DDBJ whole genome shotgun (WGS) entry which is preliminary data.</text>
</comment>
<evidence type="ECO:0000313" key="1">
    <source>
        <dbReference type="EMBL" id="RQG98570.1"/>
    </source>
</evidence>
<sequence>MTFTVSRDGQTLVTLHEGTDTTARDEATAELATVLESLVSEGEISDWAIDDADVYEHPTAPFEPYTIEVGFAVSVVVDVDDADRAAAVGTDAIDDALANAGVDGVTYTSQPATSAA</sequence>
<dbReference type="OrthoDB" id="205223at2157"/>
<proteinExistence type="predicted"/>
<dbReference type="AlphaFoldDB" id="A0A3N6MME2"/>
<reference evidence="1 2" key="1">
    <citation type="submission" date="2018-10" db="EMBL/GenBank/DDBJ databases">
        <title>Natrarchaeobius chitinivorans gen. nov., sp. nov., and Natrarchaeobius haloalkaliphilus sp. nov., alkaliphilic, chitin-utilizing haloarchaea from hypersaline alkaline lakes.</title>
        <authorList>
            <person name="Sorokin D.Y."/>
            <person name="Elcheninov A.G."/>
            <person name="Kostrikina N.A."/>
            <person name="Bale N.J."/>
            <person name="Sinninghe Damste J.S."/>
            <person name="Khijniak T.V."/>
            <person name="Kublanov I.V."/>
            <person name="Toshchakov S.V."/>
        </authorList>
    </citation>
    <scope>NUCLEOTIDE SEQUENCE [LARGE SCALE GENOMIC DNA]</scope>
    <source>
        <strain evidence="1 2">AArcht7</strain>
    </source>
</reference>
<dbReference type="Proteomes" id="UP000281431">
    <property type="component" value="Unassembled WGS sequence"/>
</dbReference>
<accession>A0A3N6MME2</accession>
<protein>
    <submittedName>
        <fullName evidence="1">Uncharacterized protein</fullName>
    </submittedName>
</protein>
<organism evidence="1 2">
    <name type="scientific">Natrarchaeobius chitinivorans</name>
    <dbReference type="NCBI Taxonomy" id="1679083"/>
    <lineage>
        <taxon>Archaea</taxon>
        <taxon>Methanobacteriati</taxon>
        <taxon>Methanobacteriota</taxon>
        <taxon>Stenosarchaea group</taxon>
        <taxon>Halobacteria</taxon>
        <taxon>Halobacteriales</taxon>
        <taxon>Natrialbaceae</taxon>
        <taxon>Natrarchaeobius</taxon>
    </lineage>
</organism>
<gene>
    <name evidence="1" type="ORF">EA472_17355</name>
</gene>
<keyword evidence="2" id="KW-1185">Reference proteome</keyword>